<reference evidence="2 3" key="1">
    <citation type="submission" date="2024-03" db="EMBL/GenBank/DDBJ databases">
        <title>Novel species of the genus Variovorax.</title>
        <authorList>
            <person name="Liu Q."/>
            <person name="Xin Y.-H."/>
        </authorList>
    </citation>
    <scope>NUCLEOTIDE SEQUENCE [LARGE SCALE GENOMIC DNA]</scope>
    <source>
        <strain evidence="2 3">KACC 18900</strain>
    </source>
</reference>
<keyword evidence="3" id="KW-1185">Reference proteome</keyword>
<dbReference type="PANTHER" id="PTHR36832">
    <property type="entry name" value="SLR1174 PROTEIN-RELATED"/>
    <property type="match status" value="1"/>
</dbReference>
<keyword evidence="1" id="KW-0472">Membrane</keyword>
<proteinExistence type="predicted"/>
<feature type="transmembrane region" description="Helical" evidence="1">
    <location>
        <begin position="153"/>
        <end position="177"/>
    </location>
</feature>
<dbReference type="PANTHER" id="PTHR36832:SF2">
    <property type="entry name" value="INTEGRAL MEMBRANE PROTEIN"/>
    <property type="match status" value="1"/>
</dbReference>
<keyword evidence="1" id="KW-1133">Transmembrane helix</keyword>
<accession>A0ABU8WI39</accession>
<keyword evidence="1" id="KW-0812">Transmembrane</keyword>
<organism evidence="2 3">
    <name type="scientific">Variovorax rhizosphaerae</name>
    <dbReference type="NCBI Taxonomy" id="1836200"/>
    <lineage>
        <taxon>Bacteria</taxon>
        <taxon>Pseudomonadati</taxon>
        <taxon>Pseudomonadota</taxon>
        <taxon>Betaproteobacteria</taxon>
        <taxon>Burkholderiales</taxon>
        <taxon>Comamonadaceae</taxon>
        <taxon>Variovorax</taxon>
    </lineage>
</organism>
<evidence type="ECO:0000313" key="2">
    <source>
        <dbReference type="EMBL" id="MEJ8847181.1"/>
    </source>
</evidence>
<sequence length="278" mass="29506">MALPDFARPYVAAFASRFLQMLQYRTAALAGFATQCWWGGIKVMVLAAFYSGASLASAPMSLAQAITYTWLAQGLLALLPWLGDPEIAQAVRTGAIAYDRLRPVDAYALWFARSAGWILARVLPRMALMAAFAAVALPLCGLGEWAWQPPASLAAGLAFFASAVLAVLLSTSMVMLLNIAAAAALNERGINALAAPVVIVFSGNLLPLMLAPDAWQTALLLQPLAGVVDIPARLYFGLMSGPQALVGLGLQCFWLTVLVVTGHLAMDRTMRKLDVQGG</sequence>
<protein>
    <submittedName>
        <fullName evidence="2">ABC transporter permease</fullName>
    </submittedName>
</protein>
<dbReference type="RefSeq" id="WP_340342327.1">
    <property type="nucleotide sequence ID" value="NZ_JBBKZT010000004.1"/>
</dbReference>
<feature type="transmembrane region" description="Helical" evidence="1">
    <location>
        <begin position="62"/>
        <end position="82"/>
    </location>
</feature>
<feature type="transmembrane region" description="Helical" evidence="1">
    <location>
        <begin position="27"/>
        <end position="50"/>
    </location>
</feature>
<dbReference type="EMBL" id="JBBKZT010000004">
    <property type="protein sequence ID" value="MEJ8847181.1"/>
    <property type="molecule type" value="Genomic_DNA"/>
</dbReference>
<evidence type="ECO:0000313" key="3">
    <source>
        <dbReference type="Proteomes" id="UP001385892"/>
    </source>
</evidence>
<gene>
    <name evidence="2" type="ORF">WKW82_11000</name>
</gene>
<feature type="transmembrane region" description="Helical" evidence="1">
    <location>
        <begin position="189"/>
        <end position="210"/>
    </location>
</feature>
<feature type="transmembrane region" description="Helical" evidence="1">
    <location>
        <begin position="244"/>
        <end position="266"/>
    </location>
</feature>
<comment type="caution">
    <text evidence="2">The sequence shown here is derived from an EMBL/GenBank/DDBJ whole genome shotgun (WGS) entry which is preliminary data.</text>
</comment>
<feature type="transmembrane region" description="Helical" evidence="1">
    <location>
        <begin position="127"/>
        <end position="147"/>
    </location>
</feature>
<dbReference type="Proteomes" id="UP001385892">
    <property type="component" value="Unassembled WGS sequence"/>
</dbReference>
<evidence type="ECO:0000256" key="1">
    <source>
        <dbReference type="SAM" id="Phobius"/>
    </source>
</evidence>
<name>A0ABU8WI39_9BURK</name>